<dbReference type="PROSITE" id="PS51257">
    <property type="entry name" value="PROKAR_LIPOPROTEIN"/>
    <property type="match status" value="1"/>
</dbReference>
<dbReference type="AlphaFoldDB" id="A0A5C8HTR1"/>
<evidence type="ECO:0000256" key="2">
    <source>
        <dbReference type="SAM" id="SignalP"/>
    </source>
</evidence>
<comment type="caution">
    <text evidence="3">The sequence shown here is derived from an EMBL/GenBank/DDBJ whole genome shotgun (WGS) entry which is preliminary data.</text>
</comment>
<dbReference type="RefSeq" id="WP_147050005.1">
    <property type="nucleotide sequence ID" value="NZ_BKAH01000004.1"/>
</dbReference>
<organism evidence="3 4">
    <name type="scientific">Microbacterium saccharophilum</name>
    <dbReference type="NCBI Taxonomy" id="1213358"/>
    <lineage>
        <taxon>Bacteria</taxon>
        <taxon>Bacillati</taxon>
        <taxon>Actinomycetota</taxon>
        <taxon>Actinomycetes</taxon>
        <taxon>Micrococcales</taxon>
        <taxon>Microbacteriaceae</taxon>
        <taxon>Microbacterium</taxon>
    </lineage>
</organism>
<keyword evidence="4" id="KW-1185">Reference proteome</keyword>
<reference evidence="3 4" key="1">
    <citation type="submission" date="2019-08" db="EMBL/GenBank/DDBJ databases">
        <authorList>
            <person name="Dong K."/>
        </authorList>
    </citation>
    <scope>NUCLEOTIDE SEQUENCE [LARGE SCALE GENOMIC DNA]</scope>
    <source>
        <strain evidence="3 4">K-1</strain>
    </source>
</reference>
<keyword evidence="2" id="KW-0732">Signal</keyword>
<evidence type="ECO:0008006" key="5">
    <source>
        <dbReference type="Google" id="ProtNLM"/>
    </source>
</evidence>
<evidence type="ECO:0000256" key="1">
    <source>
        <dbReference type="SAM" id="MobiDB-lite"/>
    </source>
</evidence>
<evidence type="ECO:0000313" key="3">
    <source>
        <dbReference type="EMBL" id="TXK09156.1"/>
    </source>
</evidence>
<dbReference type="EMBL" id="VRSX01000005">
    <property type="protein sequence ID" value="TXK09156.1"/>
    <property type="molecule type" value="Genomic_DNA"/>
</dbReference>
<sequence length="212" mass="21959">MNPRRLLAGSALGIVALLSLTACATPSSSSGSPDAPAGHSLGSLWPAPPESEVVGQGTVMDVGGAPELCLGPIMESYPPQCHGIPLAGWSWDGVDGAESVGDVRWGTYAVQGTYDGETLTVTRPPIMLALYDPMMTEDPTGGKAGAGEEAELQEIQDALPDLLGAEYLSSFPENGWLWVDVVWDDGTWQKAADDDYGTGVVVIGSALRAVSG</sequence>
<evidence type="ECO:0000313" key="4">
    <source>
        <dbReference type="Proteomes" id="UP000321949"/>
    </source>
</evidence>
<proteinExistence type="predicted"/>
<protein>
    <recommendedName>
        <fullName evidence="5">DUF3558 domain-containing protein</fullName>
    </recommendedName>
</protein>
<name>A0A5C8HTR1_9MICO</name>
<feature type="signal peptide" evidence="2">
    <location>
        <begin position="1"/>
        <end position="24"/>
    </location>
</feature>
<gene>
    <name evidence="3" type="ORF">FVP74_11610</name>
</gene>
<feature type="region of interest" description="Disordered" evidence="1">
    <location>
        <begin position="27"/>
        <end position="50"/>
    </location>
</feature>
<accession>A0A5C8HTR1</accession>
<feature type="compositionally biased region" description="Low complexity" evidence="1">
    <location>
        <begin position="27"/>
        <end position="40"/>
    </location>
</feature>
<feature type="chain" id="PRO_5023010143" description="DUF3558 domain-containing protein" evidence="2">
    <location>
        <begin position="25"/>
        <end position="212"/>
    </location>
</feature>
<dbReference type="Proteomes" id="UP000321949">
    <property type="component" value="Unassembled WGS sequence"/>
</dbReference>
<dbReference type="OrthoDB" id="5178481at2"/>